<name>A0A1M6DYF0_BUTFI</name>
<evidence type="ECO:0000259" key="7">
    <source>
        <dbReference type="Pfam" id="PF16822"/>
    </source>
</evidence>
<keyword evidence="6" id="KW-0016">Alginate biosynthesis</keyword>
<dbReference type="GO" id="GO:0016787">
    <property type="term" value="F:hydrolase activity"/>
    <property type="evidence" value="ECO:0007669"/>
    <property type="project" value="UniProtKB-KW"/>
</dbReference>
<dbReference type="OrthoDB" id="175771at2"/>
<evidence type="ECO:0000256" key="4">
    <source>
        <dbReference type="ARBA" id="ARBA00022729"/>
    </source>
</evidence>
<proteinExistence type="predicted"/>
<dbReference type="EMBL" id="FQXK01000040">
    <property type="protein sequence ID" value="SHI78173.1"/>
    <property type="molecule type" value="Genomic_DNA"/>
</dbReference>
<keyword evidence="8" id="KW-0378">Hydrolase</keyword>
<dbReference type="RefSeq" id="WP_073389839.1">
    <property type="nucleotide sequence ID" value="NZ_FQXK01000040.1"/>
</dbReference>
<evidence type="ECO:0000313" key="8">
    <source>
        <dbReference type="EMBL" id="SHI78173.1"/>
    </source>
</evidence>
<evidence type="ECO:0000256" key="6">
    <source>
        <dbReference type="ARBA" id="ARBA00022841"/>
    </source>
</evidence>
<evidence type="ECO:0000256" key="3">
    <source>
        <dbReference type="ARBA" id="ARBA00022679"/>
    </source>
</evidence>
<dbReference type="Pfam" id="PF16822">
    <property type="entry name" value="ALGX"/>
    <property type="match status" value="1"/>
</dbReference>
<reference evidence="9" key="1">
    <citation type="submission" date="2016-11" db="EMBL/GenBank/DDBJ databases">
        <authorList>
            <person name="Varghese N."/>
            <person name="Submissions S."/>
        </authorList>
    </citation>
    <scope>NUCLEOTIDE SEQUENCE [LARGE SCALE GENOMIC DNA]</scope>
    <source>
        <strain evidence="9">DSM 3071</strain>
    </source>
</reference>
<dbReference type="GO" id="GO:0016740">
    <property type="term" value="F:transferase activity"/>
    <property type="evidence" value="ECO:0007669"/>
    <property type="project" value="UniProtKB-KW"/>
</dbReference>
<comment type="subcellular location">
    <subcellularLocation>
        <location evidence="1">Periplasm</location>
    </subcellularLocation>
</comment>
<keyword evidence="4" id="KW-0732">Signal</keyword>
<dbReference type="UniPathway" id="UPA00286"/>
<keyword evidence="3 8" id="KW-0808">Transferase</keyword>
<protein>
    <submittedName>
        <fullName evidence="8">SGNH hydrolase-like domain-containing protein, acetyltransferase AlgX</fullName>
    </submittedName>
</protein>
<dbReference type="GO" id="GO:0042121">
    <property type="term" value="P:alginic acid biosynthetic process"/>
    <property type="evidence" value="ECO:0007669"/>
    <property type="project" value="UniProtKB-UniPathway"/>
</dbReference>
<dbReference type="Proteomes" id="UP000184278">
    <property type="component" value="Unassembled WGS sequence"/>
</dbReference>
<evidence type="ECO:0000313" key="9">
    <source>
        <dbReference type="Proteomes" id="UP000184278"/>
    </source>
</evidence>
<dbReference type="STRING" id="1121131.SAMN02745229_03615"/>
<dbReference type="AlphaFoldDB" id="A0A1M6DYF0"/>
<comment type="pathway">
    <text evidence="2">Glycan biosynthesis; alginate biosynthesis.</text>
</comment>
<evidence type="ECO:0000256" key="1">
    <source>
        <dbReference type="ARBA" id="ARBA00004418"/>
    </source>
</evidence>
<gene>
    <name evidence="8" type="ORF">SAMN02745229_03615</name>
</gene>
<evidence type="ECO:0000256" key="2">
    <source>
        <dbReference type="ARBA" id="ARBA00005182"/>
    </source>
</evidence>
<accession>A0A1M6DYF0</accession>
<dbReference type="GeneID" id="89509891"/>
<feature type="domain" description="AlgX/AlgJ SGNH hydrolase-like" evidence="7">
    <location>
        <begin position="95"/>
        <end position="243"/>
    </location>
</feature>
<dbReference type="InterPro" id="IPR031811">
    <property type="entry name" value="ALGX/ALGJ_SGNH-like"/>
</dbReference>
<sequence length="376" mass="42866">MKKSTQSIYMAILALLIILPVVAYAIIGKYLDSSTADKENRVMTEMPTLTNTQISEFPTLFDAYVNDNLPYKNYLVTLNSMIDYHIFNTSSSDDVIVGDNGWLFYIGHENNDEDPLADYAGTNLYSQEELELIAANMIAARDFLASQGKEFVITMIPNKSRVYSEYMPDMCGPVNEECRLNQVYQYLSENTDLTIVSPYSDILKYKEAHPETQLYFKYDTHWNNFGAYVAAQSIARVWGFEMPDLDTVEHVYANSDTYDLARMINMGDYLKEQAPVATAYSGHMAKVEILADGMSFTGTVESGIADERKLFIIGDSFSALLFPYLACHFNSSKSDMYYNYNYTSLEEYDPDVVVFECVERYLNNMLHFSIENGVVY</sequence>
<evidence type="ECO:0000256" key="5">
    <source>
        <dbReference type="ARBA" id="ARBA00022764"/>
    </source>
</evidence>
<keyword evidence="5" id="KW-0574">Periplasm</keyword>
<keyword evidence="9" id="KW-1185">Reference proteome</keyword>
<organism evidence="8 9">
    <name type="scientific">Butyrivibrio fibrisolvens DSM 3071</name>
    <dbReference type="NCBI Taxonomy" id="1121131"/>
    <lineage>
        <taxon>Bacteria</taxon>
        <taxon>Bacillati</taxon>
        <taxon>Bacillota</taxon>
        <taxon>Clostridia</taxon>
        <taxon>Lachnospirales</taxon>
        <taxon>Lachnospiraceae</taxon>
        <taxon>Butyrivibrio</taxon>
    </lineage>
</organism>
<dbReference type="GO" id="GO:0042597">
    <property type="term" value="C:periplasmic space"/>
    <property type="evidence" value="ECO:0007669"/>
    <property type="project" value="UniProtKB-SubCell"/>
</dbReference>